<keyword evidence="8" id="KW-1015">Disulfide bond</keyword>
<comment type="similarity">
    <text evidence="2">Belongs to the VKOR family.</text>
</comment>
<dbReference type="Pfam" id="PF07884">
    <property type="entry name" value="VKOR"/>
    <property type="match status" value="1"/>
</dbReference>
<organism evidence="13 14">
    <name type="scientific">Streptacidiphilus fuscans</name>
    <dbReference type="NCBI Taxonomy" id="2789292"/>
    <lineage>
        <taxon>Bacteria</taxon>
        <taxon>Bacillati</taxon>
        <taxon>Actinomycetota</taxon>
        <taxon>Actinomycetes</taxon>
        <taxon>Kitasatosporales</taxon>
        <taxon>Streptomycetaceae</taxon>
        <taxon>Streptacidiphilus</taxon>
    </lineage>
</organism>
<comment type="caution">
    <text evidence="13">The sequence shown here is derived from an EMBL/GenBank/DDBJ whole genome shotgun (WGS) entry which is preliminary data.</text>
</comment>
<keyword evidence="9" id="KW-0676">Redox-active center</keyword>
<evidence type="ECO:0000256" key="3">
    <source>
        <dbReference type="ARBA" id="ARBA00022692"/>
    </source>
</evidence>
<keyword evidence="6" id="KW-0560">Oxidoreductase</keyword>
<evidence type="ECO:0000256" key="6">
    <source>
        <dbReference type="ARBA" id="ARBA00023002"/>
    </source>
</evidence>
<accession>A0A931B1K7</accession>
<dbReference type="InterPro" id="IPR038354">
    <property type="entry name" value="VKOR_sf"/>
</dbReference>
<dbReference type="Gene3D" id="1.20.1440.130">
    <property type="entry name" value="VKOR domain"/>
    <property type="match status" value="1"/>
</dbReference>
<feature type="transmembrane region" description="Helical" evidence="11">
    <location>
        <begin position="29"/>
        <end position="50"/>
    </location>
</feature>
<evidence type="ECO:0000256" key="7">
    <source>
        <dbReference type="ARBA" id="ARBA00023136"/>
    </source>
</evidence>
<feature type="transmembrane region" description="Helical" evidence="11">
    <location>
        <begin position="143"/>
        <end position="163"/>
    </location>
</feature>
<keyword evidence="3 11" id="KW-0812">Transmembrane</keyword>
<dbReference type="InterPro" id="IPR012932">
    <property type="entry name" value="VKOR"/>
</dbReference>
<feature type="transmembrane region" description="Helical" evidence="11">
    <location>
        <begin position="184"/>
        <end position="207"/>
    </location>
</feature>
<dbReference type="AlphaFoldDB" id="A0A931B1K7"/>
<feature type="transmembrane region" description="Helical" evidence="11">
    <location>
        <begin position="116"/>
        <end position="137"/>
    </location>
</feature>
<sequence>MTTDHAADGDATTGERTDRPDSWVAASRGYAWLLLIAGAFALAAATQLTLDKIKILENPNYSPSCNINPIISCGSVMRTWQASAFGFPNSLIGLGAFAVVVTIGVVALTGARLPRWFWLGLQAGTLFGLGMICWLIGQTLYSIGAVCPYCMVVWVTTILLCWYTTVHNLRTGVIPSSDRARARLASAAGWYWLVPVACYLVIALLVLNRFWYYWSTLL</sequence>
<evidence type="ECO:0000256" key="5">
    <source>
        <dbReference type="ARBA" id="ARBA00022989"/>
    </source>
</evidence>
<evidence type="ECO:0000256" key="10">
    <source>
        <dbReference type="SAM" id="MobiDB-lite"/>
    </source>
</evidence>
<evidence type="ECO:0000313" key="13">
    <source>
        <dbReference type="EMBL" id="MBF9067246.1"/>
    </source>
</evidence>
<name>A0A931B1K7_9ACTN</name>
<reference evidence="13" key="1">
    <citation type="submission" date="2020-11" db="EMBL/GenBank/DDBJ databases">
        <title>Isolation and identification of active actinomycetes.</title>
        <authorList>
            <person name="Yu B."/>
        </authorList>
    </citation>
    <scope>NUCLEOTIDE SEQUENCE</scope>
    <source>
        <strain evidence="13">NEAU-YB345</strain>
    </source>
</reference>
<evidence type="ECO:0000256" key="1">
    <source>
        <dbReference type="ARBA" id="ARBA00004141"/>
    </source>
</evidence>
<feature type="region of interest" description="Disordered" evidence="10">
    <location>
        <begin position="1"/>
        <end position="20"/>
    </location>
</feature>
<evidence type="ECO:0000256" key="2">
    <source>
        <dbReference type="ARBA" id="ARBA00006214"/>
    </source>
</evidence>
<dbReference type="GO" id="GO:0048038">
    <property type="term" value="F:quinone binding"/>
    <property type="evidence" value="ECO:0007669"/>
    <property type="project" value="UniProtKB-KW"/>
</dbReference>
<dbReference type="GO" id="GO:0016020">
    <property type="term" value="C:membrane"/>
    <property type="evidence" value="ECO:0007669"/>
    <property type="project" value="UniProtKB-SubCell"/>
</dbReference>
<dbReference type="CDD" id="cd12922">
    <property type="entry name" value="VKOR_5"/>
    <property type="match status" value="1"/>
</dbReference>
<dbReference type="Proteomes" id="UP000657385">
    <property type="component" value="Unassembled WGS sequence"/>
</dbReference>
<dbReference type="InterPro" id="IPR041714">
    <property type="entry name" value="VKOR_Actinobacteria"/>
</dbReference>
<keyword evidence="14" id="KW-1185">Reference proteome</keyword>
<comment type="subcellular location">
    <subcellularLocation>
        <location evidence="1">Membrane</location>
        <topology evidence="1">Multi-pass membrane protein</topology>
    </subcellularLocation>
</comment>
<proteinExistence type="inferred from homology"/>
<keyword evidence="5 11" id="KW-1133">Transmembrane helix</keyword>
<protein>
    <submittedName>
        <fullName evidence="13">Vitamin K epoxide reductase family protein</fullName>
    </submittedName>
</protein>
<dbReference type="SMART" id="SM00756">
    <property type="entry name" value="VKc"/>
    <property type="match status" value="1"/>
</dbReference>
<dbReference type="RefSeq" id="WP_196192455.1">
    <property type="nucleotide sequence ID" value="NZ_JADPRT010000002.1"/>
</dbReference>
<evidence type="ECO:0000256" key="11">
    <source>
        <dbReference type="SAM" id="Phobius"/>
    </source>
</evidence>
<keyword evidence="4" id="KW-0874">Quinone</keyword>
<keyword evidence="7 11" id="KW-0472">Membrane</keyword>
<gene>
    <name evidence="13" type="ORF">I2501_04215</name>
</gene>
<feature type="transmembrane region" description="Helical" evidence="11">
    <location>
        <begin position="90"/>
        <end position="109"/>
    </location>
</feature>
<evidence type="ECO:0000313" key="14">
    <source>
        <dbReference type="Proteomes" id="UP000657385"/>
    </source>
</evidence>
<evidence type="ECO:0000256" key="4">
    <source>
        <dbReference type="ARBA" id="ARBA00022719"/>
    </source>
</evidence>
<feature type="domain" description="Vitamin K epoxide reductase" evidence="12">
    <location>
        <begin position="27"/>
        <end position="168"/>
    </location>
</feature>
<dbReference type="EMBL" id="JADPRT010000002">
    <property type="protein sequence ID" value="MBF9067246.1"/>
    <property type="molecule type" value="Genomic_DNA"/>
</dbReference>
<dbReference type="GO" id="GO:0016491">
    <property type="term" value="F:oxidoreductase activity"/>
    <property type="evidence" value="ECO:0007669"/>
    <property type="project" value="UniProtKB-KW"/>
</dbReference>
<evidence type="ECO:0000256" key="8">
    <source>
        <dbReference type="ARBA" id="ARBA00023157"/>
    </source>
</evidence>
<evidence type="ECO:0000256" key="9">
    <source>
        <dbReference type="ARBA" id="ARBA00023284"/>
    </source>
</evidence>
<evidence type="ECO:0000259" key="12">
    <source>
        <dbReference type="SMART" id="SM00756"/>
    </source>
</evidence>